<dbReference type="EMBL" id="FOEI01000001">
    <property type="protein sequence ID" value="SEP63626.1"/>
    <property type="molecule type" value="Genomic_DNA"/>
</dbReference>
<gene>
    <name evidence="1" type="ORF">SAMN05444005_101705</name>
</gene>
<name>A0A1H8ZGU2_9FLAO</name>
<organism evidence="1 2">
    <name type="scientific">Flavobacterium urocaniciphilum</name>
    <dbReference type="NCBI Taxonomy" id="1299341"/>
    <lineage>
        <taxon>Bacteria</taxon>
        <taxon>Pseudomonadati</taxon>
        <taxon>Bacteroidota</taxon>
        <taxon>Flavobacteriia</taxon>
        <taxon>Flavobacteriales</taxon>
        <taxon>Flavobacteriaceae</taxon>
        <taxon>Flavobacterium</taxon>
    </lineage>
</organism>
<protein>
    <recommendedName>
        <fullName evidence="3">Lipoprotein</fullName>
    </recommendedName>
</protein>
<dbReference type="STRING" id="1299341.SAMN05444005_101705"/>
<dbReference type="PROSITE" id="PS51257">
    <property type="entry name" value="PROKAR_LIPOPROTEIN"/>
    <property type="match status" value="1"/>
</dbReference>
<dbReference type="OrthoDB" id="1366838at2"/>
<sequence length="131" mass="15250">MKKISFKYIFLLLISIVSCLGIYTKSIQNTGKIFSPYHVQHAEFNSERKHQLSQSSLAYEVEYENFNVCETEVDETDSESSLDDSFFSKFLENNLSINQLHSVKNGLKDCFFDNYLSSIHSFNVLFCVYRL</sequence>
<proteinExistence type="predicted"/>
<evidence type="ECO:0008006" key="3">
    <source>
        <dbReference type="Google" id="ProtNLM"/>
    </source>
</evidence>
<evidence type="ECO:0000313" key="1">
    <source>
        <dbReference type="EMBL" id="SEP63626.1"/>
    </source>
</evidence>
<dbReference type="RefSeq" id="WP_091465195.1">
    <property type="nucleotide sequence ID" value="NZ_FOEI01000001.1"/>
</dbReference>
<accession>A0A1H8ZGU2</accession>
<dbReference type="AlphaFoldDB" id="A0A1H8ZGU2"/>
<reference evidence="1 2" key="1">
    <citation type="submission" date="2016-10" db="EMBL/GenBank/DDBJ databases">
        <authorList>
            <person name="de Groot N.N."/>
        </authorList>
    </citation>
    <scope>NUCLEOTIDE SEQUENCE [LARGE SCALE GENOMIC DNA]</scope>
    <source>
        <strain evidence="1 2">DSM 27078</strain>
    </source>
</reference>
<evidence type="ECO:0000313" key="2">
    <source>
        <dbReference type="Proteomes" id="UP000198648"/>
    </source>
</evidence>
<dbReference type="Proteomes" id="UP000198648">
    <property type="component" value="Unassembled WGS sequence"/>
</dbReference>
<keyword evidence="2" id="KW-1185">Reference proteome</keyword>